<comment type="caution">
    <text evidence="2">The sequence shown here is derived from an EMBL/GenBank/DDBJ whole genome shotgun (WGS) entry which is preliminary data.</text>
</comment>
<keyword evidence="3" id="KW-1185">Reference proteome</keyword>
<proteinExistence type="predicted"/>
<dbReference type="EMBL" id="JAXCGZ010002225">
    <property type="protein sequence ID" value="KAK7084187.1"/>
    <property type="molecule type" value="Genomic_DNA"/>
</dbReference>
<protein>
    <submittedName>
        <fullName evidence="2">Uncharacterized protein</fullName>
    </submittedName>
</protein>
<evidence type="ECO:0000313" key="3">
    <source>
        <dbReference type="Proteomes" id="UP001381693"/>
    </source>
</evidence>
<keyword evidence="1" id="KW-0812">Transmembrane</keyword>
<keyword evidence="1" id="KW-1133">Transmembrane helix</keyword>
<keyword evidence="1" id="KW-0472">Membrane</keyword>
<name>A0AAN9AFN4_HALRR</name>
<feature type="transmembrane region" description="Helical" evidence="1">
    <location>
        <begin position="20"/>
        <end position="37"/>
    </location>
</feature>
<accession>A0AAN9AFN4</accession>
<evidence type="ECO:0000313" key="2">
    <source>
        <dbReference type="EMBL" id="KAK7084187.1"/>
    </source>
</evidence>
<reference evidence="2 3" key="1">
    <citation type="submission" date="2023-11" db="EMBL/GenBank/DDBJ databases">
        <title>Halocaridina rubra genome assembly.</title>
        <authorList>
            <person name="Smith C."/>
        </authorList>
    </citation>
    <scope>NUCLEOTIDE SEQUENCE [LARGE SCALE GENOMIC DNA]</scope>
    <source>
        <strain evidence="2">EP-1</strain>
        <tissue evidence="2">Whole</tissue>
    </source>
</reference>
<gene>
    <name evidence="2" type="ORF">SK128_012104</name>
</gene>
<organism evidence="2 3">
    <name type="scientific">Halocaridina rubra</name>
    <name type="common">Hawaiian red shrimp</name>
    <dbReference type="NCBI Taxonomy" id="373956"/>
    <lineage>
        <taxon>Eukaryota</taxon>
        <taxon>Metazoa</taxon>
        <taxon>Ecdysozoa</taxon>
        <taxon>Arthropoda</taxon>
        <taxon>Crustacea</taxon>
        <taxon>Multicrustacea</taxon>
        <taxon>Malacostraca</taxon>
        <taxon>Eumalacostraca</taxon>
        <taxon>Eucarida</taxon>
        <taxon>Decapoda</taxon>
        <taxon>Pleocyemata</taxon>
        <taxon>Caridea</taxon>
        <taxon>Atyoidea</taxon>
        <taxon>Atyidae</taxon>
        <taxon>Halocaridina</taxon>
    </lineage>
</organism>
<dbReference type="Proteomes" id="UP001381693">
    <property type="component" value="Unassembled WGS sequence"/>
</dbReference>
<dbReference type="AlphaFoldDB" id="A0AAN9AFN4"/>
<sequence length="65" mass="7383">MVSNKVTDDACFTYSLNNFYVSMISILIFHCPVLHFMRNGFSLWTGNMELARHGLLQLILSGLSN</sequence>
<evidence type="ECO:0000256" key="1">
    <source>
        <dbReference type="SAM" id="Phobius"/>
    </source>
</evidence>